<dbReference type="Gene3D" id="3.90.550.10">
    <property type="entry name" value="Spore Coat Polysaccharide Biosynthesis Protein SpsA, Chain A"/>
    <property type="match status" value="1"/>
</dbReference>
<dbReference type="Gene3D" id="2.160.10.10">
    <property type="entry name" value="Hexapeptide repeat proteins"/>
    <property type="match status" value="1"/>
</dbReference>
<evidence type="ECO:0000256" key="2">
    <source>
        <dbReference type="ARBA" id="ARBA00007274"/>
    </source>
</evidence>
<protein>
    <recommendedName>
        <fullName evidence="3">mannose-1-phosphate guanylyltransferase</fullName>
        <ecNumber evidence="3">2.7.7.13</ecNumber>
    </recommendedName>
</protein>
<dbReference type="InterPro" id="IPR056729">
    <property type="entry name" value="GMPPB_C"/>
</dbReference>
<organism evidence="7 8">
    <name type="scientific">Naganishia liquefaciens</name>
    <dbReference type="NCBI Taxonomy" id="104408"/>
    <lineage>
        <taxon>Eukaryota</taxon>
        <taxon>Fungi</taxon>
        <taxon>Dikarya</taxon>
        <taxon>Basidiomycota</taxon>
        <taxon>Agaricomycotina</taxon>
        <taxon>Tremellomycetes</taxon>
        <taxon>Filobasidiales</taxon>
        <taxon>Filobasidiaceae</taxon>
        <taxon>Naganishia</taxon>
    </lineage>
</organism>
<evidence type="ECO:0000313" key="8">
    <source>
        <dbReference type="Proteomes" id="UP000620104"/>
    </source>
</evidence>
<dbReference type="PROSITE" id="PS00101">
    <property type="entry name" value="HEXAPEP_TRANSFERASES"/>
    <property type="match status" value="1"/>
</dbReference>
<dbReference type="PANTHER" id="PTHR22572">
    <property type="entry name" value="SUGAR-1-PHOSPHATE GUANYL TRANSFERASE"/>
    <property type="match status" value="1"/>
</dbReference>
<dbReference type="InterPro" id="IPR018357">
    <property type="entry name" value="Hexapep_transf_CS"/>
</dbReference>
<comment type="pathway">
    <text evidence="1">Nucleotide-sugar biosynthesis; GDP-alpha-D-mannose biosynthesis; GDP-alpha-D-mannose from alpha-D-mannose 1-phosphate (GTP route): step 1/1.</text>
</comment>
<dbReference type="Pfam" id="PF25087">
    <property type="entry name" value="GMPPB_C"/>
    <property type="match status" value="1"/>
</dbReference>
<dbReference type="InterPro" id="IPR029044">
    <property type="entry name" value="Nucleotide-diphossugar_trans"/>
</dbReference>
<proteinExistence type="inferred from homology"/>
<name>A0A8H3YFG5_9TREE</name>
<feature type="domain" description="Nucleotidyl transferase" evidence="5">
    <location>
        <begin position="8"/>
        <end position="208"/>
    </location>
</feature>
<evidence type="ECO:0000256" key="1">
    <source>
        <dbReference type="ARBA" id="ARBA00004823"/>
    </source>
</evidence>
<keyword evidence="8" id="KW-1185">Reference proteome</keyword>
<dbReference type="CDD" id="cd06428">
    <property type="entry name" value="M1P_guanylylT_A_like_N"/>
    <property type="match status" value="1"/>
</dbReference>
<comment type="catalytic activity">
    <reaction evidence="4">
        <text>alpha-D-mannose 1-phosphate + GTP + H(+) = GDP-alpha-D-mannose + diphosphate</text>
        <dbReference type="Rhea" id="RHEA:15229"/>
        <dbReference type="ChEBI" id="CHEBI:15378"/>
        <dbReference type="ChEBI" id="CHEBI:33019"/>
        <dbReference type="ChEBI" id="CHEBI:37565"/>
        <dbReference type="ChEBI" id="CHEBI:57527"/>
        <dbReference type="ChEBI" id="CHEBI:58409"/>
        <dbReference type="EC" id="2.7.7.13"/>
    </reaction>
</comment>
<dbReference type="AlphaFoldDB" id="A0A8H3YFG5"/>
<reference evidence="7" key="1">
    <citation type="submission" date="2020-07" db="EMBL/GenBank/DDBJ databases">
        <title>Draft Genome Sequence of a Deep-Sea Yeast, Naganishia (Cryptococcus) liquefaciens strain N6.</title>
        <authorList>
            <person name="Han Y.W."/>
            <person name="Kajitani R."/>
            <person name="Morimoto H."/>
            <person name="Parhat M."/>
            <person name="Tsubouchi H."/>
            <person name="Bakenova O."/>
            <person name="Ogata M."/>
            <person name="Argunhan B."/>
            <person name="Aoki R."/>
            <person name="Kajiwara S."/>
            <person name="Itoh T."/>
            <person name="Iwasaki H."/>
        </authorList>
    </citation>
    <scope>NUCLEOTIDE SEQUENCE</scope>
    <source>
        <strain evidence="7">N6</strain>
    </source>
</reference>
<evidence type="ECO:0000259" key="5">
    <source>
        <dbReference type="Pfam" id="PF00483"/>
    </source>
</evidence>
<dbReference type="GO" id="GO:0004475">
    <property type="term" value="F:mannose-1-phosphate guanylyltransferase (GTP) activity"/>
    <property type="evidence" value="ECO:0007669"/>
    <property type="project" value="UniProtKB-EC"/>
</dbReference>
<dbReference type="InterPro" id="IPR050486">
    <property type="entry name" value="Mannose-1P_guanyltransferase"/>
</dbReference>
<dbReference type="GO" id="GO:0005525">
    <property type="term" value="F:GTP binding"/>
    <property type="evidence" value="ECO:0007669"/>
    <property type="project" value="UniProtKB-KW"/>
</dbReference>
<dbReference type="SUPFAM" id="SSF53448">
    <property type="entry name" value="Nucleotide-diphospho-sugar transferases"/>
    <property type="match status" value="1"/>
</dbReference>
<dbReference type="InterPro" id="IPR005835">
    <property type="entry name" value="NTP_transferase_dom"/>
</dbReference>
<sequence length="407" mass="44430">MSRSEQTKAVILIGGNSKGTRMRPLTLDTPKPLLPIGGKPMIWHPLAALAQIPDLTEVYIVGFYEDALMADFIRSAKKEFPKLSISYLREYRSLGTAGGLYHFRDSLLPNLGMLFVLNADICSSFPLTQLMDMHQRHRGVGTVVGVTVPRDTATKYGCIVHDPSSGQVLHYVEKPEKWISSLINGGIYLFDKSFFEEVKAAMDAKEKHAAEDPLGERDDILRLEQDVLVPLAASKKLFVYESKEFWRQIKTAGSAVPASALYLNHFAKSNPKLLTPPSKDGGPIIIAPVYIDPSAEVDSSAKIGPNVSLGPNVSVAAGARVKDAIIMEGTTVDKHACIQNSIVGKHCKIGPWGRVDGEPENPADPKKQLKITILATEVTVAKETCVRSCIVLPNKLLSKSAHNEVLL</sequence>
<dbReference type="OrthoDB" id="285674at2759"/>
<feature type="domain" description="Mannose-1-phosphate guanyltransferase C-terminal" evidence="6">
    <location>
        <begin position="285"/>
        <end position="404"/>
    </location>
</feature>
<dbReference type="Proteomes" id="UP000620104">
    <property type="component" value="Unassembled WGS sequence"/>
</dbReference>
<evidence type="ECO:0000313" key="7">
    <source>
        <dbReference type="EMBL" id="GHJ86187.1"/>
    </source>
</evidence>
<comment type="similarity">
    <text evidence="2">Belongs to the transferase hexapeptide repeat family.</text>
</comment>
<gene>
    <name evidence="7" type="ORF">NliqN6_2589</name>
</gene>
<evidence type="ECO:0000259" key="6">
    <source>
        <dbReference type="Pfam" id="PF25087"/>
    </source>
</evidence>
<accession>A0A8H3YFG5</accession>
<dbReference type="Pfam" id="PF00483">
    <property type="entry name" value="NTP_transferase"/>
    <property type="match status" value="1"/>
</dbReference>
<evidence type="ECO:0000256" key="4">
    <source>
        <dbReference type="ARBA" id="ARBA00047343"/>
    </source>
</evidence>
<evidence type="ECO:0000256" key="3">
    <source>
        <dbReference type="ARBA" id="ARBA00012387"/>
    </source>
</evidence>
<dbReference type="EC" id="2.7.7.13" evidence="3"/>
<dbReference type="EMBL" id="BLZA01000017">
    <property type="protein sequence ID" value="GHJ86187.1"/>
    <property type="molecule type" value="Genomic_DNA"/>
</dbReference>
<comment type="caution">
    <text evidence="7">The sequence shown here is derived from an EMBL/GenBank/DDBJ whole genome shotgun (WGS) entry which is preliminary data.</text>
</comment>